<accession>X1A862</accession>
<reference evidence="1" key="1">
    <citation type="journal article" date="2014" name="Front. Microbiol.">
        <title>High frequency of phylogenetically diverse reductive dehalogenase-homologous genes in deep subseafloor sedimentary metagenomes.</title>
        <authorList>
            <person name="Kawai M."/>
            <person name="Futagami T."/>
            <person name="Toyoda A."/>
            <person name="Takaki Y."/>
            <person name="Nishi S."/>
            <person name="Hori S."/>
            <person name="Arai W."/>
            <person name="Tsubouchi T."/>
            <person name="Morono Y."/>
            <person name="Uchiyama I."/>
            <person name="Ito T."/>
            <person name="Fujiyama A."/>
            <person name="Inagaki F."/>
            <person name="Takami H."/>
        </authorList>
    </citation>
    <scope>NUCLEOTIDE SEQUENCE</scope>
    <source>
        <strain evidence="1">Expedition CK06-06</strain>
    </source>
</reference>
<protein>
    <recommendedName>
        <fullName evidence="2">DUF1015 domain-containing protein</fullName>
    </recommendedName>
</protein>
<dbReference type="InterPro" id="IPR008323">
    <property type="entry name" value="UCP033563"/>
</dbReference>
<dbReference type="EMBL" id="BART01012184">
    <property type="protein sequence ID" value="GAG77884.1"/>
    <property type="molecule type" value="Genomic_DNA"/>
</dbReference>
<feature type="non-terminal residue" evidence="1">
    <location>
        <position position="279"/>
    </location>
</feature>
<organism evidence="1">
    <name type="scientific">marine sediment metagenome</name>
    <dbReference type="NCBI Taxonomy" id="412755"/>
    <lineage>
        <taxon>unclassified sequences</taxon>
        <taxon>metagenomes</taxon>
        <taxon>ecological metagenomes</taxon>
    </lineage>
</organism>
<gene>
    <name evidence="1" type="ORF">S01H4_25564</name>
</gene>
<evidence type="ECO:0000313" key="1">
    <source>
        <dbReference type="EMBL" id="GAG77884.1"/>
    </source>
</evidence>
<proteinExistence type="predicted"/>
<dbReference type="AlphaFoldDB" id="X1A862"/>
<sequence length="279" mass="31375">RLSLLWALQANTSPILALYEDQGERISSLLAREEPSQPIISLSTAIGESHSIRSITEPEVINQICANLARQPLYIADGHHRYESALTHQRERQVCSSLVSGDEGFNFVMMTLVSFSDPGLIILPPHRLVRGMSKASLNELLAKLRSFFEVEELPLSLPGIWQQVDDLLAGKDTNQVRLILFGLAPEHLYLLRLRDFAATSQMMPYFHCELYKRLDVSIVDHIILEKLLGLSGGREEAFLDYSYDKLDAVNRVLNQEYQLAFLLSPVRAEMVKAIADAGD</sequence>
<dbReference type="PANTHER" id="PTHR36454">
    <property type="entry name" value="LMO2823 PROTEIN"/>
    <property type="match status" value="1"/>
</dbReference>
<feature type="non-terminal residue" evidence="1">
    <location>
        <position position="1"/>
    </location>
</feature>
<name>X1A862_9ZZZZ</name>
<comment type="caution">
    <text evidence="1">The sequence shown here is derived from an EMBL/GenBank/DDBJ whole genome shotgun (WGS) entry which is preliminary data.</text>
</comment>
<dbReference type="Pfam" id="PF06245">
    <property type="entry name" value="DUF1015"/>
    <property type="match status" value="1"/>
</dbReference>
<dbReference type="PANTHER" id="PTHR36454:SF1">
    <property type="entry name" value="DUF1015 DOMAIN-CONTAINING PROTEIN"/>
    <property type="match status" value="1"/>
</dbReference>
<evidence type="ECO:0008006" key="2">
    <source>
        <dbReference type="Google" id="ProtNLM"/>
    </source>
</evidence>